<dbReference type="GO" id="GO:0005795">
    <property type="term" value="C:Golgi stack"/>
    <property type="evidence" value="ECO:0007669"/>
    <property type="project" value="InterPro"/>
</dbReference>
<dbReference type="GO" id="GO:0008455">
    <property type="term" value="F:alpha-1,6-mannosylglycoprotein 2-beta-N-acetylglucosaminyltransferase activity"/>
    <property type="evidence" value="ECO:0007669"/>
    <property type="project" value="InterPro"/>
</dbReference>
<keyword evidence="7" id="KW-0479">Metal-binding</keyword>
<sequence>MFSLGTIGSSDIAVGKDRYRLELTTWEPKYHSEVLGFDYSTWNIIVSHFDLFCLIDDYSWARSLQYISINRLEGNKFKVISSKVPRSFTTNCGTYDLTNCGEFEGIYKALHIQKLTGSNTFPPLLEIKNNVELIDDIEMTVTENNGGWNDIRDREFCSNMTISKVKKLLLDMKAQFM</sequence>
<keyword evidence="10" id="KW-0333">Golgi apparatus</keyword>
<organism evidence="16 17">
    <name type="scientific">Pieris brassicae</name>
    <name type="common">White butterfly</name>
    <name type="synonym">Large white butterfly</name>
    <dbReference type="NCBI Taxonomy" id="7116"/>
    <lineage>
        <taxon>Eukaryota</taxon>
        <taxon>Metazoa</taxon>
        <taxon>Ecdysozoa</taxon>
        <taxon>Arthropoda</taxon>
        <taxon>Hexapoda</taxon>
        <taxon>Insecta</taxon>
        <taxon>Pterygota</taxon>
        <taxon>Neoptera</taxon>
        <taxon>Endopterygota</taxon>
        <taxon>Lepidoptera</taxon>
        <taxon>Glossata</taxon>
        <taxon>Ditrysia</taxon>
        <taxon>Papilionoidea</taxon>
        <taxon>Pieridae</taxon>
        <taxon>Pierinae</taxon>
        <taxon>Pieris</taxon>
    </lineage>
</organism>
<keyword evidence="11" id="KW-0472">Membrane</keyword>
<evidence type="ECO:0000256" key="2">
    <source>
        <dbReference type="ARBA" id="ARBA00004323"/>
    </source>
</evidence>
<reference evidence="16" key="1">
    <citation type="submission" date="2022-05" db="EMBL/GenBank/DDBJ databases">
        <authorList>
            <person name="Okamura Y."/>
        </authorList>
    </citation>
    <scope>NUCLEOTIDE SEQUENCE</scope>
</reference>
<keyword evidence="13" id="KW-0325">Glycoprotein</keyword>
<dbReference type="Proteomes" id="UP001152562">
    <property type="component" value="Unassembled WGS sequence"/>
</dbReference>
<name>A0A9P0TPX8_PIEBR</name>
<evidence type="ECO:0000256" key="9">
    <source>
        <dbReference type="ARBA" id="ARBA00022989"/>
    </source>
</evidence>
<keyword evidence="8" id="KW-0735">Signal-anchor</keyword>
<dbReference type="Pfam" id="PF05060">
    <property type="entry name" value="MGAT2"/>
    <property type="match status" value="1"/>
</dbReference>
<evidence type="ECO:0000256" key="7">
    <source>
        <dbReference type="ARBA" id="ARBA00022723"/>
    </source>
</evidence>
<keyword evidence="5" id="KW-0808">Transferase</keyword>
<evidence type="ECO:0000313" key="17">
    <source>
        <dbReference type="Proteomes" id="UP001152562"/>
    </source>
</evidence>
<comment type="caution">
    <text evidence="16">The sequence shown here is derived from an EMBL/GenBank/DDBJ whole genome shotgun (WGS) entry which is preliminary data.</text>
</comment>
<dbReference type="InterPro" id="IPR007754">
    <property type="entry name" value="GlcNAc_II"/>
</dbReference>
<dbReference type="GO" id="GO:0046872">
    <property type="term" value="F:metal ion binding"/>
    <property type="evidence" value="ECO:0007669"/>
    <property type="project" value="UniProtKB-KW"/>
</dbReference>
<dbReference type="GO" id="GO:0006487">
    <property type="term" value="P:protein N-linked glycosylation"/>
    <property type="evidence" value="ECO:0007669"/>
    <property type="project" value="TreeGrafter"/>
</dbReference>
<evidence type="ECO:0000256" key="12">
    <source>
        <dbReference type="ARBA" id="ARBA00023157"/>
    </source>
</evidence>
<comment type="pathway">
    <text evidence="3">Protein modification; protein glycosylation.</text>
</comment>
<protein>
    <submittedName>
        <fullName evidence="16">Uncharacterized protein</fullName>
    </submittedName>
</protein>
<accession>A0A9P0TPX8</accession>
<dbReference type="PANTHER" id="PTHR12871">
    <property type="entry name" value="BETA-1,2-N-ACETYLGLUCOSAMINYLTRANSFERASE II"/>
    <property type="match status" value="1"/>
</dbReference>
<comment type="cofactor">
    <cofactor evidence="1">
        <name>Mn(2+)</name>
        <dbReference type="ChEBI" id="CHEBI:29035"/>
    </cofactor>
</comment>
<comment type="subcellular location">
    <subcellularLocation>
        <location evidence="2">Golgi apparatus membrane</location>
        <topology evidence="2">Single-pass type II membrane protein</topology>
    </subcellularLocation>
</comment>
<keyword evidence="4" id="KW-0328">Glycosyltransferase</keyword>
<dbReference type="GO" id="GO:0009312">
    <property type="term" value="P:oligosaccharide biosynthetic process"/>
    <property type="evidence" value="ECO:0007669"/>
    <property type="project" value="InterPro"/>
</dbReference>
<keyword evidence="14" id="KW-0464">Manganese</keyword>
<evidence type="ECO:0000256" key="14">
    <source>
        <dbReference type="ARBA" id="ARBA00023211"/>
    </source>
</evidence>
<evidence type="ECO:0000256" key="5">
    <source>
        <dbReference type="ARBA" id="ARBA00022679"/>
    </source>
</evidence>
<evidence type="ECO:0000256" key="10">
    <source>
        <dbReference type="ARBA" id="ARBA00023034"/>
    </source>
</evidence>
<feature type="disulfide bond" evidence="15">
    <location>
        <begin position="92"/>
        <end position="100"/>
    </location>
</feature>
<evidence type="ECO:0000256" key="3">
    <source>
        <dbReference type="ARBA" id="ARBA00004922"/>
    </source>
</evidence>
<dbReference type="GO" id="GO:0000139">
    <property type="term" value="C:Golgi membrane"/>
    <property type="evidence" value="ECO:0007669"/>
    <property type="project" value="UniProtKB-SubCell"/>
</dbReference>
<evidence type="ECO:0000256" key="4">
    <source>
        <dbReference type="ARBA" id="ARBA00022676"/>
    </source>
</evidence>
<keyword evidence="12 15" id="KW-1015">Disulfide bond</keyword>
<keyword evidence="6" id="KW-0812">Transmembrane</keyword>
<evidence type="ECO:0000313" key="16">
    <source>
        <dbReference type="EMBL" id="CAH4035497.1"/>
    </source>
</evidence>
<dbReference type="AlphaFoldDB" id="A0A9P0TPX8"/>
<gene>
    <name evidence="16" type="ORF">PIBRA_LOCUS11557</name>
</gene>
<evidence type="ECO:0000256" key="13">
    <source>
        <dbReference type="ARBA" id="ARBA00023180"/>
    </source>
</evidence>
<dbReference type="PANTHER" id="PTHR12871:SF0">
    <property type="entry name" value="ALPHA-1,6-MANNOSYL-GLYCOPROTEIN 2-BETA-N-ACETYLGLUCOSAMINYLTRANSFERASE"/>
    <property type="match status" value="1"/>
</dbReference>
<evidence type="ECO:0000256" key="15">
    <source>
        <dbReference type="PIRSR" id="PIRSR607754-3"/>
    </source>
</evidence>
<evidence type="ECO:0000256" key="11">
    <source>
        <dbReference type="ARBA" id="ARBA00023136"/>
    </source>
</evidence>
<evidence type="ECO:0000256" key="1">
    <source>
        <dbReference type="ARBA" id="ARBA00001936"/>
    </source>
</evidence>
<keyword evidence="17" id="KW-1185">Reference proteome</keyword>
<proteinExistence type="predicted"/>
<evidence type="ECO:0000256" key="6">
    <source>
        <dbReference type="ARBA" id="ARBA00022692"/>
    </source>
</evidence>
<dbReference type="EMBL" id="CALOZG010000042">
    <property type="protein sequence ID" value="CAH4035497.1"/>
    <property type="molecule type" value="Genomic_DNA"/>
</dbReference>
<evidence type="ECO:0000256" key="8">
    <source>
        <dbReference type="ARBA" id="ARBA00022968"/>
    </source>
</evidence>
<keyword evidence="9" id="KW-1133">Transmembrane helix</keyword>
<feature type="disulfide bond" evidence="15">
    <location>
        <begin position="53"/>
        <end position="157"/>
    </location>
</feature>